<evidence type="ECO:0000313" key="1">
    <source>
        <dbReference type="EMBL" id="PFG32173.1"/>
    </source>
</evidence>
<sequence>MPKPLPEHLENSAFTVKDGRGAGLSRARMRGSDLVAPFPRVRMPARWLQPVGDSATVREKVSDKRRRVEAFARSAMLRMPVGSAASLTSAAYLHSIPLPLRFLGDEVVHISVPRGTRAPVGKGIAGHQVTTRPGEITSIDGIPVTTVERTWCDLAALLDVPDLVAAGDGLIHRRARRTTKRALAAVARSYPTSRGRARRTASLALLNERAESPRESRLRVHLVQAGLPEPAVNPSIYYRGAFVGRVDMLYLTWGLIIEYEGEQHLTDVGQWQTDIARVNDFADIGLRTIRATAADDRDPSQLIERVRAHIAGGERRVAHDPAITIRW</sequence>
<protein>
    <recommendedName>
        <fullName evidence="3">DUF559 domain-containing protein</fullName>
    </recommendedName>
</protein>
<evidence type="ECO:0008006" key="3">
    <source>
        <dbReference type="Google" id="ProtNLM"/>
    </source>
</evidence>
<dbReference type="AlphaFoldDB" id="A0A2A9E000"/>
<keyword evidence="2" id="KW-1185">Reference proteome</keyword>
<name>A0A2A9E000_9MICO</name>
<reference evidence="1 2" key="1">
    <citation type="submission" date="2017-10" db="EMBL/GenBank/DDBJ databases">
        <title>Sequencing the genomes of 1000 actinobacteria strains.</title>
        <authorList>
            <person name="Klenk H.-P."/>
        </authorList>
    </citation>
    <scope>NUCLEOTIDE SEQUENCE [LARGE SCALE GENOMIC DNA]</scope>
    <source>
        <strain evidence="1 2">DSM 21798</strain>
    </source>
</reference>
<comment type="caution">
    <text evidence="1">The sequence shown here is derived from an EMBL/GenBank/DDBJ whole genome shotgun (WGS) entry which is preliminary data.</text>
</comment>
<organism evidence="1 2">
    <name type="scientific">Paramicrobacterium agarici</name>
    <dbReference type="NCBI Taxonomy" id="630514"/>
    <lineage>
        <taxon>Bacteria</taxon>
        <taxon>Bacillati</taxon>
        <taxon>Actinomycetota</taxon>
        <taxon>Actinomycetes</taxon>
        <taxon>Micrococcales</taxon>
        <taxon>Microbacteriaceae</taxon>
        <taxon>Paramicrobacterium</taxon>
    </lineage>
</organism>
<evidence type="ECO:0000313" key="2">
    <source>
        <dbReference type="Proteomes" id="UP000221369"/>
    </source>
</evidence>
<proteinExistence type="predicted"/>
<dbReference type="Proteomes" id="UP000221369">
    <property type="component" value="Unassembled WGS sequence"/>
</dbReference>
<accession>A0A2A9E000</accession>
<dbReference type="EMBL" id="PDJE01000001">
    <property type="protein sequence ID" value="PFG32173.1"/>
    <property type="molecule type" value="Genomic_DNA"/>
</dbReference>
<gene>
    <name evidence="1" type="ORF">ATJ78_3160</name>
</gene>
<dbReference type="RefSeq" id="WP_169923341.1">
    <property type="nucleotide sequence ID" value="NZ_PDJE01000001.1"/>
</dbReference>